<sequence length="409" mass="46104">NSDEEIQQFKASLFWLGLDQSTAPRMICSWVLFFLMTLLVPLLNALLVYCRHCDEDHKHPYQGIVEISESALAMVSFLCVSHIFSVYGLHKLLLFDYIARDSTEVQVGYKKELHSAFRVLAMILFPSFLVALVHKLWWFYYVSVNLPRVSESSLINAVMCVSVMAAWLYKTTIFLFVCVLFRLLCSLQILRLQSYNKLLEETPDVSVILSEHMRIRDQLLIISHRFRVFMVSSLLTITFSQFVSLFMLTTSRGSVNFFRAGDLAVCSAVQLTGFVVCLNGAARITHRAQRIVAIVSQWHAVATCGTYAVAMPSCDADKATEPVASAVVGPAHPFLARLEATIDICSTPKEPSKYDIDSFQKRQALVTYLQHCNAGISLYGFVLDRGFLYAIFGFELSLVLFILGNTMGF</sequence>
<dbReference type="PANTHER" id="PTHR31963:SF4">
    <property type="entry name" value="GUSTATORY RECEPTOR"/>
    <property type="match status" value="1"/>
</dbReference>
<name>D8SIL1_SELML</name>
<keyword evidence="1" id="KW-0812">Transmembrane</keyword>
<keyword evidence="3" id="KW-1185">Reference proteome</keyword>
<evidence type="ECO:0000256" key="1">
    <source>
        <dbReference type="SAM" id="Phobius"/>
    </source>
</evidence>
<dbReference type="Pfam" id="PF12056">
    <property type="entry name" value="DUF3537"/>
    <property type="match status" value="1"/>
</dbReference>
<dbReference type="OMA" id="TESTHIR"/>
<dbReference type="Gramene" id="EFJ15519">
    <property type="protein sequence ID" value="EFJ15519"/>
    <property type="gene ID" value="SELMODRAFT_44255"/>
</dbReference>
<proteinExistence type="predicted"/>
<dbReference type="OrthoDB" id="1916325at2759"/>
<dbReference type="PANTHER" id="PTHR31963">
    <property type="entry name" value="RAS GUANINE NUCLEOTIDE EXCHANGE FACTOR K"/>
    <property type="match status" value="1"/>
</dbReference>
<protein>
    <recommendedName>
        <fullName evidence="4">Gustatory receptor</fullName>
    </recommendedName>
</protein>
<keyword evidence="1" id="KW-1133">Transmembrane helix</keyword>
<dbReference type="eggNOG" id="ENOG502QS17">
    <property type="taxonomic scope" value="Eukaryota"/>
</dbReference>
<dbReference type="STRING" id="88036.D8SIL1"/>
<feature type="non-terminal residue" evidence="2">
    <location>
        <position position="1"/>
    </location>
</feature>
<evidence type="ECO:0000313" key="2">
    <source>
        <dbReference type="EMBL" id="EFJ15519.1"/>
    </source>
</evidence>
<dbReference type="KEGG" id="smo:SELMODRAFT_44255"/>
<evidence type="ECO:0008006" key="4">
    <source>
        <dbReference type="Google" id="ProtNLM"/>
    </source>
</evidence>
<feature type="transmembrane region" description="Helical" evidence="1">
    <location>
        <begin position="386"/>
        <end position="404"/>
    </location>
</feature>
<feature type="transmembrane region" description="Helical" evidence="1">
    <location>
        <begin position="30"/>
        <end position="50"/>
    </location>
</feature>
<feature type="non-terminal residue" evidence="2">
    <location>
        <position position="409"/>
    </location>
</feature>
<evidence type="ECO:0000313" key="3">
    <source>
        <dbReference type="Proteomes" id="UP000001514"/>
    </source>
</evidence>
<feature type="transmembrane region" description="Helical" evidence="1">
    <location>
        <begin position="71"/>
        <end position="95"/>
    </location>
</feature>
<gene>
    <name evidence="2" type="ORF">SELMODRAFT_44255</name>
</gene>
<keyword evidence="1" id="KW-0472">Membrane</keyword>
<dbReference type="AlphaFoldDB" id="D8SIL1"/>
<reference evidence="2 3" key="1">
    <citation type="journal article" date="2011" name="Science">
        <title>The Selaginella genome identifies genetic changes associated with the evolution of vascular plants.</title>
        <authorList>
            <person name="Banks J.A."/>
            <person name="Nishiyama T."/>
            <person name="Hasebe M."/>
            <person name="Bowman J.L."/>
            <person name="Gribskov M."/>
            <person name="dePamphilis C."/>
            <person name="Albert V.A."/>
            <person name="Aono N."/>
            <person name="Aoyama T."/>
            <person name="Ambrose B.A."/>
            <person name="Ashton N.W."/>
            <person name="Axtell M.J."/>
            <person name="Barker E."/>
            <person name="Barker M.S."/>
            <person name="Bennetzen J.L."/>
            <person name="Bonawitz N.D."/>
            <person name="Chapple C."/>
            <person name="Cheng C."/>
            <person name="Correa L.G."/>
            <person name="Dacre M."/>
            <person name="DeBarry J."/>
            <person name="Dreyer I."/>
            <person name="Elias M."/>
            <person name="Engstrom E.M."/>
            <person name="Estelle M."/>
            <person name="Feng L."/>
            <person name="Finet C."/>
            <person name="Floyd S.K."/>
            <person name="Frommer W.B."/>
            <person name="Fujita T."/>
            <person name="Gramzow L."/>
            <person name="Gutensohn M."/>
            <person name="Harholt J."/>
            <person name="Hattori M."/>
            <person name="Heyl A."/>
            <person name="Hirai T."/>
            <person name="Hiwatashi Y."/>
            <person name="Ishikawa M."/>
            <person name="Iwata M."/>
            <person name="Karol K.G."/>
            <person name="Koehler B."/>
            <person name="Kolukisaoglu U."/>
            <person name="Kubo M."/>
            <person name="Kurata T."/>
            <person name="Lalonde S."/>
            <person name="Li K."/>
            <person name="Li Y."/>
            <person name="Litt A."/>
            <person name="Lyons E."/>
            <person name="Manning G."/>
            <person name="Maruyama T."/>
            <person name="Michael T.P."/>
            <person name="Mikami K."/>
            <person name="Miyazaki S."/>
            <person name="Morinaga S."/>
            <person name="Murata T."/>
            <person name="Mueller-Roeber B."/>
            <person name="Nelson D.R."/>
            <person name="Obara M."/>
            <person name="Oguri Y."/>
            <person name="Olmstead R.G."/>
            <person name="Onodera N."/>
            <person name="Petersen B.L."/>
            <person name="Pils B."/>
            <person name="Prigge M."/>
            <person name="Rensing S.A."/>
            <person name="Riano-Pachon D.M."/>
            <person name="Roberts A.W."/>
            <person name="Sato Y."/>
            <person name="Scheller H.V."/>
            <person name="Schulz B."/>
            <person name="Schulz C."/>
            <person name="Shakirov E.V."/>
            <person name="Shibagaki N."/>
            <person name="Shinohara N."/>
            <person name="Shippen D.E."/>
            <person name="Soerensen I."/>
            <person name="Sotooka R."/>
            <person name="Sugimoto N."/>
            <person name="Sugita M."/>
            <person name="Sumikawa N."/>
            <person name="Tanurdzic M."/>
            <person name="Theissen G."/>
            <person name="Ulvskov P."/>
            <person name="Wakazuki S."/>
            <person name="Weng J.K."/>
            <person name="Willats W.W."/>
            <person name="Wipf D."/>
            <person name="Wolf P.G."/>
            <person name="Yang L."/>
            <person name="Zimmer A.D."/>
            <person name="Zhu Q."/>
            <person name="Mitros T."/>
            <person name="Hellsten U."/>
            <person name="Loque D."/>
            <person name="Otillar R."/>
            <person name="Salamov A."/>
            <person name="Schmutz J."/>
            <person name="Shapiro H."/>
            <person name="Lindquist E."/>
            <person name="Lucas S."/>
            <person name="Rokhsar D."/>
            <person name="Grigoriev I.V."/>
        </authorList>
    </citation>
    <scope>NUCLEOTIDE SEQUENCE [LARGE SCALE GENOMIC DNA]</scope>
</reference>
<dbReference type="HOGENOM" id="CLU_051432_0_0_1"/>
<dbReference type="InterPro" id="IPR021924">
    <property type="entry name" value="DUF3537"/>
</dbReference>
<dbReference type="Proteomes" id="UP000001514">
    <property type="component" value="Unassembled WGS sequence"/>
</dbReference>
<dbReference type="FunCoup" id="D8SIL1">
    <property type="interactions" value="993"/>
</dbReference>
<feature type="transmembrane region" description="Helical" evidence="1">
    <location>
        <begin position="173"/>
        <end position="190"/>
    </location>
</feature>
<feature type="transmembrane region" description="Helical" evidence="1">
    <location>
        <begin position="260"/>
        <end position="281"/>
    </location>
</feature>
<organism evidence="3">
    <name type="scientific">Selaginella moellendorffii</name>
    <name type="common">Spikemoss</name>
    <dbReference type="NCBI Taxonomy" id="88036"/>
    <lineage>
        <taxon>Eukaryota</taxon>
        <taxon>Viridiplantae</taxon>
        <taxon>Streptophyta</taxon>
        <taxon>Embryophyta</taxon>
        <taxon>Tracheophyta</taxon>
        <taxon>Lycopodiopsida</taxon>
        <taxon>Selaginellales</taxon>
        <taxon>Selaginellaceae</taxon>
        <taxon>Selaginella</taxon>
    </lineage>
</organism>
<feature type="transmembrane region" description="Helical" evidence="1">
    <location>
        <begin position="226"/>
        <end position="248"/>
    </location>
</feature>
<feature type="transmembrane region" description="Helical" evidence="1">
    <location>
        <begin position="115"/>
        <end position="137"/>
    </location>
</feature>
<accession>D8SIL1</accession>
<dbReference type="EMBL" id="GL377622">
    <property type="protein sequence ID" value="EFJ15519.1"/>
    <property type="molecule type" value="Genomic_DNA"/>
</dbReference>
<dbReference type="InParanoid" id="D8SIL1"/>